<comment type="caution">
    <text evidence="2">The sequence shown here is derived from an EMBL/GenBank/DDBJ whole genome shotgun (WGS) entry which is preliminary data.</text>
</comment>
<dbReference type="PANTHER" id="PTHR34781:SF2">
    <property type="entry name" value="TRANSMEMBRANE PROTEIN"/>
    <property type="match status" value="1"/>
</dbReference>
<gene>
    <name evidence="2" type="ORF">CEY00_Acc06159</name>
</gene>
<evidence type="ECO:0000256" key="1">
    <source>
        <dbReference type="SAM" id="Phobius"/>
    </source>
</evidence>
<keyword evidence="1" id="KW-0472">Membrane</keyword>
<organism evidence="2 3">
    <name type="scientific">Actinidia chinensis var. chinensis</name>
    <name type="common">Chinese soft-hair kiwi</name>
    <dbReference type="NCBI Taxonomy" id="1590841"/>
    <lineage>
        <taxon>Eukaryota</taxon>
        <taxon>Viridiplantae</taxon>
        <taxon>Streptophyta</taxon>
        <taxon>Embryophyta</taxon>
        <taxon>Tracheophyta</taxon>
        <taxon>Spermatophyta</taxon>
        <taxon>Magnoliopsida</taxon>
        <taxon>eudicotyledons</taxon>
        <taxon>Gunneridae</taxon>
        <taxon>Pentapetalae</taxon>
        <taxon>asterids</taxon>
        <taxon>Ericales</taxon>
        <taxon>Actinidiaceae</taxon>
        <taxon>Actinidia</taxon>
    </lineage>
</organism>
<feature type="transmembrane region" description="Helical" evidence="1">
    <location>
        <begin position="6"/>
        <end position="28"/>
    </location>
</feature>
<evidence type="ECO:0000313" key="2">
    <source>
        <dbReference type="EMBL" id="PSS28599.1"/>
    </source>
</evidence>
<keyword evidence="1" id="KW-1133">Transmembrane helix</keyword>
<sequence length="119" mass="13105">MPHHVSTFIILENFLPILIMILTMTFLLHDLAPEPWKHDEKTRSTTAGAFLDPSSLILNLLRSPAPILFSDHSPAMYQRPQISPAGFALLLLGIALALMLCGSVKFLLDSCRCLGFSDG</sequence>
<dbReference type="InParanoid" id="A0A2R6RF04"/>
<reference evidence="3" key="2">
    <citation type="journal article" date="2018" name="BMC Genomics">
        <title>A manually annotated Actinidia chinensis var. chinensis (kiwifruit) genome highlights the challenges associated with draft genomes and gene prediction in plants.</title>
        <authorList>
            <person name="Pilkington S.M."/>
            <person name="Crowhurst R."/>
            <person name="Hilario E."/>
            <person name="Nardozza S."/>
            <person name="Fraser L."/>
            <person name="Peng Y."/>
            <person name="Gunaseelan K."/>
            <person name="Simpson R."/>
            <person name="Tahir J."/>
            <person name="Deroles S.C."/>
            <person name="Templeton K."/>
            <person name="Luo Z."/>
            <person name="Davy M."/>
            <person name="Cheng C."/>
            <person name="McNeilage M."/>
            <person name="Scaglione D."/>
            <person name="Liu Y."/>
            <person name="Zhang Q."/>
            <person name="Datson P."/>
            <person name="De Silva N."/>
            <person name="Gardiner S.E."/>
            <person name="Bassett H."/>
            <person name="Chagne D."/>
            <person name="McCallum J."/>
            <person name="Dzierzon H."/>
            <person name="Deng C."/>
            <person name="Wang Y.Y."/>
            <person name="Barron L."/>
            <person name="Manako K."/>
            <person name="Bowen J."/>
            <person name="Foster T.M."/>
            <person name="Erridge Z.A."/>
            <person name="Tiffin H."/>
            <person name="Waite C.N."/>
            <person name="Davies K.M."/>
            <person name="Grierson E.P."/>
            <person name="Laing W.A."/>
            <person name="Kirk R."/>
            <person name="Chen X."/>
            <person name="Wood M."/>
            <person name="Montefiori M."/>
            <person name="Brummell D.A."/>
            <person name="Schwinn K.E."/>
            <person name="Catanach A."/>
            <person name="Fullerton C."/>
            <person name="Li D."/>
            <person name="Meiyalaghan S."/>
            <person name="Nieuwenhuizen N."/>
            <person name="Read N."/>
            <person name="Prakash R."/>
            <person name="Hunter D."/>
            <person name="Zhang H."/>
            <person name="McKenzie M."/>
            <person name="Knabel M."/>
            <person name="Harris A."/>
            <person name="Allan A.C."/>
            <person name="Gleave A."/>
            <person name="Chen A."/>
            <person name="Janssen B.J."/>
            <person name="Plunkett B."/>
            <person name="Ampomah-Dwamena C."/>
            <person name="Voogd C."/>
            <person name="Leif D."/>
            <person name="Lafferty D."/>
            <person name="Souleyre E.J.F."/>
            <person name="Varkonyi-Gasic E."/>
            <person name="Gambi F."/>
            <person name="Hanley J."/>
            <person name="Yao J.L."/>
            <person name="Cheung J."/>
            <person name="David K.M."/>
            <person name="Warren B."/>
            <person name="Marsh K."/>
            <person name="Snowden K.C."/>
            <person name="Lin-Wang K."/>
            <person name="Brian L."/>
            <person name="Martinez-Sanchez M."/>
            <person name="Wang M."/>
            <person name="Ileperuma N."/>
            <person name="Macnee N."/>
            <person name="Campin R."/>
            <person name="McAtee P."/>
            <person name="Drummond R.S.M."/>
            <person name="Espley R.V."/>
            <person name="Ireland H.S."/>
            <person name="Wu R."/>
            <person name="Atkinson R.G."/>
            <person name="Karunairetnam S."/>
            <person name="Bulley S."/>
            <person name="Chunkath S."/>
            <person name="Hanley Z."/>
            <person name="Storey R."/>
            <person name="Thrimawithana A.H."/>
            <person name="Thomson S."/>
            <person name="David C."/>
            <person name="Testolin R."/>
            <person name="Huang H."/>
            <person name="Hellens R.P."/>
            <person name="Schaffer R.J."/>
        </authorList>
    </citation>
    <scope>NUCLEOTIDE SEQUENCE [LARGE SCALE GENOMIC DNA]</scope>
    <source>
        <strain evidence="3">cv. Red5</strain>
    </source>
</reference>
<dbReference type="AlphaFoldDB" id="A0A2R6RF04"/>
<name>A0A2R6RF04_ACTCC</name>
<dbReference type="EMBL" id="NKQK01000006">
    <property type="protein sequence ID" value="PSS28599.1"/>
    <property type="molecule type" value="Genomic_DNA"/>
</dbReference>
<keyword evidence="3" id="KW-1185">Reference proteome</keyword>
<keyword evidence="1" id="KW-0812">Transmembrane</keyword>
<reference evidence="2 3" key="1">
    <citation type="submission" date="2017-07" db="EMBL/GenBank/DDBJ databases">
        <title>An improved, manually edited Actinidia chinensis var. chinensis (kiwifruit) genome highlights the challenges associated with draft genomes and gene prediction in plants.</title>
        <authorList>
            <person name="Pilkington S."/>
            <person name="Crowhurst R."/>
            <person name="Hilario E."/>
            <person name="Nardozza S."/>
            <person name="Fraser L."/>
            <person name="Peng Y."/>
            <person name="Gunaseelan K."/>
            <person name="Simpson R."/>
            <person name="Tahir J."/>
            <person name="Deroles S."/>
            <person name="Templeton K."/>
            <person name="Luo Z."/>
            <person name="Davy M."/>
            <person name="Cheng C."/>
            <person name="Mcneilage M."/>
            <person name="Scaglione D."/>
            <person name="Liu Y."/>
            <person name="Zhang Q."/>
            <person name="Datson P."/>
            <person name="De Silva N."/>
            <person name="Gardiner S."/>
            <person name="Bassett H."/>
            <person name="Chagne D."/>
            <person name="Mccallum J."/>
            <person name="Dzierzon H."/>
            <person name="Deng C."/>
            <person name="Wang Y.-Y."/>
            <person name="Barron N."/>
            <person name="Manako K."/>
            <person name="Bowen J."/>
            <person name="Foster T."/>
            <person name="Erridge Z."/>
            <person name="Tiffin H."/>
            <person name="Waite C."/>
            <person name="Davies K."/>
            <person name="Grierson E."/>
            <person name="Laing W."/>
            <person name="Kirk R."/>
            <person name="Chen X."/>
            <person name="Wood M."/>
            <person name="Montefiori M."/>
            <person name="Brummell D."/>
            <person name="Schwinn K."/>
            <person name="Catanach A."/>
            <person name="Fullerton C."/>
            <person name="Li D."/>
            <person name="Meiyalaghan S."/>
            <person name="Nieuwenhuizen N."/>
            <person name="Read N."/>
            <person name="Prakash R."/>
            <person name="Hunter D."/>
            <person name="Zhang H."/>
            <person name="Mckenzie M."/>
            <person name="Knabel M."/>
            <person name="Harris A."/>
            <person name="Allan A."/>
            <person name="Chen A."/>
            <person name="Janssen B."/>
            <person name="Plunkett B."/>
            <person name="Dwamena C."/>
            <person name="Voogd C."/>
            <person name="Leif D."/>
            <person name="Lafferty D."/>
            <person name="Souleyre E."/>
            <person name="Varkonyi-Gasic E."/>
            <person name="Gambi F."/>
            <person name="Hanley J."/>
            <person name="Yao J.-L."/>
            <person name="Cheung J."/>
            <person name="David K."/>
            <person name="Warren B."/>
            <person name="Marsh K."/>
            <person name="Snowden K."/>
            <person name="Lin-Wang K."/>
            <person name="Brian L."/>
            <person name="Martinez-Sanchez M."/>
            <person name="Wang M."/>
            <person name="Ileperuma N."/>
            <person name="Macnee N."/>
            <person name="Campin R."/>
            <person name="Mcatee P."/>
            <person name="Drummond R."/>
            <person name="Espley R."/>
            <person name="Ireland H."/>
            <person name="Wu R."/>
            <person name="Atkinson R."/>
            <person name="Karunairetnam S."/>
            <person name="Bulley S."/>
            <person name="Chunkath S."/>
            <person name="Hanley Z."/>
            <person name="Storey R."/>
            <person name="Thrimawithana A."/>
            <person name="Thomson S."/>
            <person name="David C."/>
            <person name="Testolin R."/>
        </authorList>
    </citation>
    <scope>NUCLEOTIDE SEQUENCE [LARGE SCALE GENOMIC DNA]</scope>
    <source>
        <strain evidence="3">cv. Red5</strain>
        <tissue evidence="2">Young leaf</tissue>
    </source>
</reference>
<protein>
    <submittedName>
        <fullName evidence="2">Kinesin-like protein</fullName>
    </submittedName>
</protein>
<proteinExistence type="predicted"/>
<dbReference type="Gramene" id="PSS28599">
    <property type="protein sequence ID" value="PSS28599"/>
    <property type="gene ID" value="CEY00_Acc06159"/>
</dbReference>
<dbReference type="Proteomes" id="UP000241394">
    <property type="component" value="Chromosome LG6"/>
</dbReference>
<dbReference type="PANTHER" id="PTHR34781">
    <property type="entry name" value="TRANSMEMBRANE PROTEIN"/>
    <property type="match status" value="1"/>
</dbReference>
<evidence type="ECO:0000313" key="3">
    <source>
        <dbReference type="Proteomes" id="UP000241394"/>
    </source>
</evidence>
<accession>A0A2R6RF04</accession>
<feature type="transmembrane region" description="Helical" evidence="1">
    <location>
        <begin position="86"/>
        <end position="108"/>
    </location>
</feature>